<gene>
    <name evidence="3" type="ORF">Tsubulata_027853</name>
</gene>
<dbReference type="NCBIfam" id="TIGR00756">
    <property type="entry name" value="PPR"/>
    <property type="match status" value="3"/>
</dbReference>
<keyword evidence="4" id="KW-1185">Reference proteome</keyword>
<dbReference type="Gene3D" id="1.25.40.10">
    <property type="entry name" value="Tetratricopeptide repeat domain"/>
    <property type="match status" value="3"/>
</dbReference>
<accession>A0A9Q0J184</accession>
<name>A0A9Q0J184_9ROSI</name>
<feature type="repeat" description="PPR" evidence="2">
    <location>
        <begin position="5"/>
        <end position="40"/>
    </location>
</feature>
<dbReference type="Proteomes" id="UP001141552">
    <property type="component" value="Unassembled WGS sequence"/>
</dbReference>
<dbReference type="FunFam" id="1.25.40.10:FF:000125">
    <property type="entry name" value="Pentatricopeptide repeat-containing protein"/>
    <property type="match status" value="1"/>
</dbReference>
<feature type="repeat" description="PPR" evidence="2">
    <location>
        <begin position="68"/>
        <end position="98"/>
    </location>
</feature>
<evidence type="ECO:0000256" key="2">
    <source>
        <dbReference type="PROSITE-ProRule" id="PRU00708"/>
    </source>
</evidence>
<dbReference type="OrthoDB" id="185373at2759"/>
<dbReference type="PANTHER" id="PTHR47926">
    <property type="entry name" value="PENTATRICOPEPTIDE REPEAT-CONTAINING PROTEIN"/>
    <property type="match status" value="1"/>
</dbReference>
<feature type="non-terminal residue" evidence="3">
    <location>
        <position position="1"/>
    </location>
</feature>
<dbReference type="AlphaFoldDB" id="A0A9Q0J184"/>
<dbReference type="GO" id="GO:0009451">
    <property type="term" value="P:RNA modification"/>
    <property type="evidence" value="ECO:0007669"/>
    <property type="project" value="InterPro"/>
</dbReference>
<proteinExistence type="predicted"/>
<dbReference type="FunFam" id="1.25.40.10:FF:000090">
    <property type="entry name" value="Pentatricopeptide repeat-containing protein, chloroplastic"/>
    <property type="match status" value="1"/>
</dbReference>
<dbReference type="PANTHER" id="PTHR47926:SF410">
    <property type="entry name" value="(WILD MALAYSIAN BANANA) HYPOTHETICAL PROTEIN"/>
    <property type="match status" value="1"/>
</dbReference>
<evidence type="ECO:0000313" key="3">
    <source>
        <dbReference type="EMBL" id="KAJ4824252.1"/>
    </source>
</evidence>
<evidence type="ECO:0008006" key="5">
    <source>
        <dbReference type="Google" id="ProtNLM"/>
    </source>
</evidence>
<keyword evidence="1" id="KW-0677">Repeat</keyword>
<reference evidence="3" key="2">
    <citation type="journal article" date="2023" name="Plants (Basel)">
        <title>Annotation of the Turnera subulata (Passifloraceae) Draft Genome Reveals the S-Locus Evolved after the Divergence of Turneroideae from Passifloroideae in a Stepwise Manner.</title>
        <authorList>
            <person name="Henning P.M."/>
            <person name="Roalson E.H."/>
            <person name="Mir W."/>
            <person name="McCubbin A.G."/>
            <person name="Shore J.S."/>
        </authorList>
    </citation>
    <scope>NUCLEOTIDE SEQUENCE</scope>
    <source>
        <strain evidence="3">F60SS</strain>
    </source>
</reference>
<dbReference type="Pfam" id="PF13041">
    <property type="entry name" value="PPR_2"/>
    <property type="match status" value="1"/>
</dbReference>
<reference evidence="3" key="1">
    <citation type="submission" date="2022-02" db="EMBL/GenBank/DDBJ databases">
        <authorList>
            <person name="Henning P.M."/>
            <person name="McCubbin A.G."/>
            <person name="Shore J.S."/>
        </authorList>
    </citation>
    <scope>NUCLEOTIDE SEQUENCE</scope>
    <source>
        <strain evidence="3">F60SS</strain>
        <tissue evidence="3">Leaves</tissue>
    </source>
</reference>
<dbReference type="InterPro" id="IPR046848">
    <property type="entry name" value="E_motif"/>
</dbReference>
<feature type="repeat" description="PPR" evidence="2">
    <location>
        <begin position="149"/>
        <end position="183"/>
    </location>
</feature>
<comment type="caution">
    <text evidence="3">The sequence shown here is derived from an EMBL/GenBank/DDBJ whole genome shotgun (WGS) entry which is preliminary data.</text>
</comment>
<organism evidence="3 4">
    <name type="scientific">Turnera subulata</name>
    <dbReference type="NCBI Taxonomy" id="218843"/>
    <lineage>
        <taxon>Eukaryota</taxon>
        <taxon>Viridiplantae</taxon>
        <taxon>Streptophyta</taxon>
        <taxon>Embryophyta</taxon>
        <taxon>Tracheophyta</taxon>
        <taxon>Spermatophyta</taxon>
        <taxon>Magnoliopsida</taxon>
        <taxon>eudicotyledons</taxon>
        <taxon>Gunneridae</taxon>
        <taxon>Pentapetalae</taxon>
        <taxon>rosids</taxon>
        <taxon>fabids</taxon>
        <taxon>Malpighiales</taxon>
        <taxon>Passifloraceae</taxon>
        <taxon>Turnera</taxon>
    </lineage>
</organism>
<dbReference type="GO" id="GO:0003723">
    <property type="term" value="F:RNA binding"/>
    <property type="evidence" value="ECO:0007669"/>
    <property type="project" value="InterPro"/>
</dbReference>
<dbReference type="Pfam" id="PF20431">
    <property type="entry name" value="E_motif"/>
    <property type="match status" value="1"/>
</dbReference>
<dbReference type="Pfam" id="PF01535">
    <property type="entry name" value="PPR"/>
    <property type="match status" value="5"/>
</dbReference>
<dbReference type="InterPro" id="IPR002885">
    <property type="entry name" value="PPR_rpt"/>
</dbReference>
<dbReference type="PROSITE" id="PS51375">
    <property type="entry name" value="PPR"/>
    <property type="match status" value="4"/>
</dbReference>
<feature type="repeat" description="PPR" evidence="2">
    <location>
        <begin position="99"/>
        <end position="133"/>
    </location>
</feature>
<evidence type="ECO:0000256" key="1">
    <source>
        <dbReference type="ARBA" id="ARBA00022737"/>
    </source>
</evidence>
<dbReference type="GO" id="GO:0048731">
    <property type="term" value="P:system development"/>
    <property type="evidence" value="ECO:0007669"/>
    <property type="project" value="UniProtKB-ARBA"/>
</dbReference>
<evidence type="ECO:0000313" key="4">
    <source>
        <dbReference type="Proteomes" id="UP001141552"/>
    </source>
</evidence>
<dbReference type="EMBL" id="JAKUCV010007230">
    <property type="protein sequence ID" value="KAJ4824252.1"/>
    <property type="molecule type" value="Genomic_DNA"/>
</dbReference>
<sequence>MTVKMTVTWNSILAGYVKVRGKLRDAQELFDKIPEPDSISYNTMLACYVNNSDVGTAQSFFGRIPGKDLAYWNTMISGFAQSGRMDKARELFLMIPWKNEVTWNAMISGYVECGDMEMAVHLFEMMPFKRVTGRIELAEKLFEEMPRRNLVTWNAMISGYVEKGRAEDGVKLFRTMMGYGIRPNPSSLSSVLLGCGELSAFAARQAIHQLVFKLPFCNHTTAGTPLTLFVQISRKDVVTWNAMISGYAQHGEGKRALGMKPDGITFVAVLLACSHAGLVDLGIRYFNSMARDFGIEAKQDHYIYVLSISLVELVRRLSDAVDLLGKMPIKPHPAIFGALLGACRIHKNIEIAEISSKNLLLLDPRRATAYVQLANVYAAMNRWDHVSRVLRSMKGNKIVQTPGYSWIEIKGVIHEFRSIGRVHPELADIHEKLNQLEKKMKLAGYVPELEFAIRNADKEQKDLFIPPSKKSPDTG</sequence>
<dbReference type="SUPFAM" id="SSF48452">
    <property type="entry name" value="TPR-like"/>
    <property type="match status" value="1"/>
</dbReference>
<dbReference type="InterPro" id="IPR046960">
    <property type="entry name" value="PPR_At4g14850-like_plant"/>
</dbReference>
<dbReference type="InterPro" id="IPR011990">
    <property type="entry name" value="TPR-like_helical_dom_sf"/>
</dbReference>
<protein>
    <recommendedName>
        <fullName evidence="5">Pentatricopeptide repeat-containing protein</fullName>
    </recommendedName>
</protein>